<keyword evidence="2" id="KW-0175">Coiled coil</keyword>
<evidence type="ECO:0000256" key="2">
    <source>
        <dbReference type="SAM" id="Coils"/>
    </source>
</evidence>
<dbReference type="InParanoid" id="A0A7G1G5Q9"/>
<dbReference type="InterPro" id="IPR004846">
    <property type="entry name" value="T2SS/T3SS_dom"/>
</dbReference>
<sequence length="657" mass="76916">MKKFFLIIFIFFVIIMNAFNLEYENNNNVIIFEKNTNLIVKSSFSKTIHKIIINKNFEEKTIKVKRGIISEIKTKDNIITIKTLIPTTINIENNKVYFPSSKLLNVDKVYFEKIKLKDLFKIFTDYMNWNWIKTDIIPDKDISISTKEFRIEDFIRILKNIYSINTIFFNKNTVILSKKILDMQDTMPLIINSKQLIKNENENKIKYLIIDKNITIIPLKKLFNIKVVELKNNYVVKIEYKDIESFFYILNNLKKHNETNIKNTITNESTTIILSSKYDLKNITNFYGLNCVKSNDVFIINGKTNDINNFLKLEEKLKKLEKSKKTIKEKVKNIEKKEEKDKILNKLLIIPSKINNIFDKILLKENIKFEKIENNIYIIKYTKDKEEILKQIIQTLKVDTLNGNVSLKKLINYLAKMEKINTICDFKDIEVSVNDYDLTFNNILKCSISKGILYNYIDKNTIRFFQDKKLLKYRIYVLTGNNIKSISTKDLYLMAKMNFSNLKDTKSEFFLISNPIIYVNENETSEMNSVLSVPIMDTENKVISKIESGFKLNIIGKLDRITNMIETKINLSISEMKDQDKNIVDERSIKTILKTTNGGFIKIGSMSFEKSINKKIGIPFLKDIPAIGILFSTNELTNTKFDMIILLNVQAMNKPEE</sequence>
<dbReference type="AlphaFoldDB" id="A0A7G1G5Q9"/>
<dbReference type="RefSeq" id="WP_190615491.1">
    <property type="nucleotide sequence ID" value="NZ_AP018712.1"/>
</dbReference>
<accession>A0A7G1G5Q9</accession>
<gene>
    <name evidence="4" type="ORF">OSSY52_05250</name>
</gene>
<dbReference type="EMBL" id="AP018712">
    <property type="protein sequence ID" value="BBE30384.1"/>
    <property type="molecule type" value="Genomic_DNA"/>
</dbReference>
<proteinExistence type="inferred from homology"/>
<evidence type="ECO:0000313" key="4">
    <source>
        <dbReference type="EMBL" id="BBE30384.1"/>
    </source>
</evidence>
<dbReference type="GO" id="GO:0009306">
    <property type="term" value="P:protein secretion"/>
    <property type="evidence" value="ECO:0007669"/>
    <property type="project" value="InterPro"/>
</dbReference>
<feature type="coiled-coil region" evidence="2">
    <location>
        <begin position="310"/>
        <end position="340"/>
    </location>
</feature>
<protein>
    <recommendedName>
        <fullName evidence="3">Type II/III secretion system secretin-like domain-containing protein</fullName>
    </recommendedName>
</protein>
<feature type="domain" description="Type II/III secretion system secretin-like" evidence="3">
    <location>
        <begin position="506"/>
        <end position="648"/>
    </location>
</feature>
<evidence type="ECO:0000256" key="1">
    <source>
        <dbReference type="RuleBase" id="RU004003"/>
    </source>
</evidence>
<keyword evidence="5" id="KW-1185">Reference proteome</keyword>
<evidence type="ECO:0000259" key="3">
    <source>
        <dbReference type="Pfam" id="PF00263"/>
    </source>
</evidence>
<dbReference type="KEGG" id="ocy:OSSY52_05250"/>
<organism evidence="4 5">
    <name type="scientific">Tepiditoga spiralis</name>
    <dbReference type="NCBI Taxonomy" id="2108365"/>
    <lineage>
        <taxon>Bacteria</taxon>
        <taxon>Thermotogati</taxon>
        <taxon>Thermotogota</taxon>
        <taxon>Thermotogae</taxon>
        <taxon>Petrotogales</taxon>
        <taxon>Petrotogaceae</taxon>
        <taxon>Tepiditoga</taxon>
    </lineage>
</organism>
<reference evidence="4 5" key="1">
    <citation type="submission" date="2018-06" db="EMBL/GenBank/DDBJ databases">
        <title>Genome sequencing of Oceanotoga sp. sy52.</title>
        <authorList>
            <person name="Mori K."/>
        </authorList>
    </citation>
    <scope>NUCLEOTIDE SEQUENCE [LARGE SCALE GENOMIC DNA]</scope>
    <source>
        <strain evidence="5">sy52</strain>
    </source>
</reference>
<comment type="similarity">
    <text evidence="1">Belongs to the bacterial secretin family.</text>
</comment>
<dbReference type="Proteomes" id="UP000516361">
    <property type="component" value="Chromosome"/>
</dbReference>
<dbReference type="Pfam" id="PF00263">
    <property type="entry name" value="Secretin"/>
    <property type="match status" value="1"/>
</dbReference>
<name>A0A7G1G5Q9_9BACT</name>
<evidence type="ECO:0000313" key="5">
    <source>
        <dbReference type="Proteomes" id="UP000516361"/>
    </source>
</evidence>